<reference evidence="3 4" key="1">
    <citation type="submission" date="2024-04" db="EMBL/GenBank/DDBJ databases">
        <title>Tritrichomonas musculus Genome.</title>
        <authorList>
            <person name="Alves-Ferreira E."/>
            <person name="Grigg M."/>
            <person name="Lorenzi H."/>
            <person name="Galac M."/>
        </authorList>
    </citation>
    <scope>NUCLEOTIDE SEQUENCE [LARGE SCALE GENOMIC DNA]</scope>
    <source>
        <strain evidence="3 4">EAF2021</strain>
    </source>
</reference>
<evidence type="ECO:0000313" key="3">
    <source>
        <dbReference type="EMBL" id="KAK8891737.1"/>
    </source>
</evidence>
<feature type="region of interest" description="Disordered" evidence="2">
    <location>
        <begin position="1003"/>
        <end position="1022"/>
    </location>
</feature>
<dbReference type="SUPFAM" id="SSF69322">
    <property type="entry name" value="Tricorn protease domain 2"/>
    <property type="match status" value="1"/>
</dbReference>
<proteinExistence type="predicted"/>
<accession>A0ABR2KMU5</accession>
<feature type="region of interest" description="Disordered" evidence="2">
    <location>
        <begin position="1062"/>
        <end position="1081"/>
    </location>
</feature>
<evidence type="ECO:0000313" key="4">
    <source>
        <dbReference type="Proteomes" id="UP001470230"/>
    </source>
</evidence>
<evidence type="ECO:0000256" key="2">
    <source>
        <dbReference type="SAM" id="MobiDB-lite"/>
    </source>
</evidence>
<feature type="repeat" description="WD" evidence="1">
    <location>
        <begin position="1969"/>
        <end position="1999"/>
    </location>
</feature>
<dbReference type="PANTHER" id="PTHR19846:SF0">
    <property type="entry name" value="PRE-MRNA PROCESSING FACTOR 4"/>
    <property type="match status" value="1"/>
</dbReference>
<organism evidence="3 4">
    <name type="scientific">Tritrichomonas musculus</name>
    <dbReference type="NCBI Taxonomy" id="1915356"/>
    <lineage>
        <taxon>Eukaryota</taxon>
        <taxon>Metamonada</taxon>
        <taxon>Parabasalia</taxon>
        <taxon>Tritrichomonadida</taxon>
        <taxon>Tritrichomonadidae</taxon>
        <taxon>Tritrichomonas</taxon>
    </lineage>
</organism>
<feature type="compositionally biased region" description="Low complexity" evidence="2">
    <location>
        <begin position="1353"/>
        <end position="1374"/>
    </location>
</feature>
<dbReference type="Pfam" id="PF00400">
    <property type="entry name" value="WD40"/>
    <property type="match status" value="1"/>
</dbReference>
<dbReference type="SMART" id="SM00320">
    <property type="entry name" value="WD40"/>
    <property type="match status" value="6"/>
</dbReference>
<dbReference type="InterPro" id="IPR001680">
    <property type="entry name" value="WD40_rpt"/>
</dbReference>
<gene>
    <name evidence="3" type="ORF">M9Y10_028957</name>
</gene>
<dbReference type="Proteomes" id="UP001470230">
    <property type="component" value="Unassembled WGS sequence"/>
</dbReference>
<feature type="compositionally biased region" description="Basic and acidic residues" evidence="2">
    <location>
        <begin position="1012"/>
        <end position="1022"/>
    </location>
</feature>
<keyword evidence="4" id="KW-1185">Reference proteome</keyword>
<protein>
    <recommendedName>
        <fullName evidence="5">RAVE complex protein Rav1 C-terminal domain-containing protein</fullName>
    </recommendedName>
</protein>
<feature type="region of interest" description="Disordered" evidence="2">
    <location>
        <begin position="1353"/>
        <end position="1378"/>
    </location>
</feature>
<dbReference type="PANTHER" id="PTHR19846">
    <property type="entry name" value="WD40 REPEAT PROTEIN"/>
    <property type="match status" value="1"/>
</dbReference>
<dbReference type="Gene3D" id="2.130.10.10">
    <property type="entry name" value="YVTN repeat-like/Quinoprotein amine dehydrogenase"/>
    <property type="match status" value="1"/>
</dbReference>
<comment type="caution">
    <text evidence="3">The sequence shown here is derived from an EMBL/GenBank/DDBJ whole genome shotgun (WGS) entry which is preliminary data.</text>
</comment>
<name>A0ABR2KMU5_9EUKA</name>
<feature type="compositionally biased region" description="Basic and acidic residues" evidence="2">
    <location>
        <begin position="1064"/>
        <end position="1081"/>
    </location>
</feature>
<keyword evidence="1" id="KW-0853">WD repeat</keyword>
<dbReference type="PROSITE" id="PS50082">
    <property type="entry name" value="WD_REPEATS_2"/>
    <property type="match status" value="1"/>
</dbReference>
<dbReference type="EMBL" id="JAPFFF010000004">
    <property type="protein sequence ID" value="KAK8891737.1"/>
    <property type="molecule type" value="Genomic_DNA"/>
</dbReference>
<dbReference type="SUPFAM" id="SSF50978">
    <property type="entry name" value="WD40 repeat-like"/>
    <property type="match status" value="1"/>
</dbReference>
<sequence length="2081" mass="236695">MYNPISKTQIIGISSNSREVHAYTSLLQHGSTLFAFGAENLVFIYDRQSFKQSVVATPDPSSPLVALAFCGYGSQCKLICVNTNSTIYVYSMSNLKRPVYSAKTDHKPVSITATNQLVFYQTEHSIFIHPADFSSEYQEQLKQNVFVLTDTNTHQRCLVSPCGRALATFTRGLAYPVIYYPPFKKKRCAILPLQAKILDFQWGTSEHLIAITADDLGNIRLWTESTTSYELHCVKWFHFDSPILSAAICVSTDIESQTTQVKASSKYSDLVFPLLKRHPVLILALLDSQEKNVCLLQETADPHLENIASATMPLDEAFTTICDLRRIFSNHIIKRLISVTRFSRETFSFFQFELGGKSFSITTPFQLDFIKSPVVKILKYKNPITIHKDGTCYDWKNSNIIKNVHSIIELIEFKKGEISVCPNSIQYCYYDEEKNERKKGYYNLSENFEYATIYTFNNNSNAMIVLCNLNNIIVVFFDGEKFTENSVMINSEFIRSATIHSTDLFAVSTDKSVDTYIFNSDHYEKFASYITDSPCAVFIPHPFALIAITFKQLVKFFVVWRDGFIPVNSFDPKLNTDKTIPKIRTITLINKNALLAATKSCFAEINIPKSTFPLPVSNNSDYILLTSFSLAFFYPLFERLNGRKLTKKSYDTKMSSESFSFPSDPPEEIPQVLKTVCHSPPPNWGVLDDEGQRFLFSWIMTRNYSDLLNFTPLFAVWALLSQDQSSLISSLQITSFQMFCDTLIPIWAKDKNILTKAITVLVTETVPKDNEVEDYLFLCILLGRINIAKRIARIKHRKKLETFLSSPHLEANNKNKSEAHSDDTKEREKLLKKMEKSAYEAQKMHRFSLSAMFFLLRNMHQQAFIILKKMKMLHIIACRILDKDDWPQMIEGMFLNDFYSKYWTEKLKSNKVDDNKENFTSITQMAKAKTLTTALFAPKEAIEALREWKFQRSEILSIELHRYLILKKFDALQPNDILGLQMTPGFLKAQLDSLSNSIETVELNDSTNKPSTSEKVEKSETKNNFEFNFGMDDANFDDFDYDDDEYNQEEEEDKENIVVETDEEKGKRQSEMYHDDTSSNKKLSDVPSMSFSITAFVQAASNKKDQVLSLSSFSEAFFEPPFESTPLRIFTYNENFIMYLISRILNNTFSRETVKHIAHIANDLFYSDKHVLIVLAIIYALSYALSRPSIMLPIFQKPLVIDSCHFFIQQLSEGIYSVPNDKAPNILRNVVSQEIEITEGDRLLANFITLHEFCIVLSYYYSSLKMNREEQLNIHKNRGKSNNKNNSNHNEISKSSIKLDPFHKIIPANELNTNANKSSNKLINSTTNHHQPNNKIANSILIDNNNNNNDNNSILLNNKELNDNNENSNENNKILNDDKNSNDVVVGGCFYDNGNDTCLWSVESNEFTEKQRIMLANYKVISFFHHLHRYNFDHLQSTTFTNQSFLQDLVALGISCWDLPDEMRASQIDKNWMISLDNPFISPFYFDDHFQASKSFEIATRLEGRVIGICLDRYDPNFVAICNNEKVEVINISSRKLKNSDLSKESLNDSSSYIFKYETSNHSTPTLNYNEYYQQSRNSNLDSYIGSRDNSSSAVDNSTSSLLANENMHTTMMFDSPFVADRVFESGEAVKVNKFQFFKKRDFTPLWMTDHTSFKEVNATCIAAHPSENYFFIGSMSGRVYLASFDVKRNDANNNKKKITSIKIAPLPQQHQQQASANLHSKDLLHSMNQFLPSSPTSTMMPNNKSSSFGRGTLIVGQSPTQSMTSTFTYSMRTNKMTTMSSIRTARASTMMRNINETTISDRLNSPPIPPSKSMNITKANNESIQSTLKPTKPYKVAKSTMNSVCFYDGCVTSIKVNMTGDKILTTCDNGYVFLSDFQNSANLFVCSPRVSACWLNEDTQILVWDPASSSLLVYDTNAGLHPVASFKLPQRSYSYCPMDINGSQVVTGYADGSVVMVDLKNNEVMQSINVHKSPVSVLKFDNSGRFFISGSADNNIKITNAKVEREPFELSNAFSDYDVFGLDTTNSAVTGMNEYPGIYGLGASQRGVLSVDITGNTLVTCGYSSNVHVWMVTDPFNSVV</sequence>
<dbReference type="InterPro" id="IPR015943">
    <property type="entry name" value="WD40/YVTN_repeat-like_dom_sf"/>
</dbReference>
<evidence type="ECO:0008006" key="5">
    <source>
        <dbReference type="Google" id="ProtNLM"/>
    </source>
</evidence>
<dbReference type="InterPro" id="IPR036322">
    <property type="entry name" value="WD40_repeat_dom_sf"/>
</dbReference>
<evidence type="ECO:0000256" key="1">
    <source>
        <dbReference type="PROSITE-ProRule" id="PRU00221"/>
    </source>
</evidence>
<feature type="region of interest" description="Disordered" evidence="2">
    <location>
        <begin position="1313"/>
        <end position="1333"/>
    </location>
</feature>